<feature type="transmembrane region" description="Helical" evidence="8">
    <location>
        <begin position="379"/>
        <end position="398"/>
    </location>
</feature>
<dbReference type="InterPro" id="IPR020846">
    <property type="entry name" value="MFS_dom"/>
</dbReference>
<dbReference type="GO" id="GO:0005886">
    <property type="term" value="C:plasma membrane"/>
    <property type="evidence" value="ECO:0007669"/>
    <property type="project" value="UniProtKB-SubCell"/>
</dbReference>
<keyword evidence="7 8" id="KW-0472">Membrane</keyword>
<accession>A0A8J2FUS2</accession>
<feature type="transmembrane region" description="Helical" evidence="8">
    <location>
        <begin position="312"/>
        <end position="335"/>
    </location>
</feature>
<sequence>MSASSFDLRAQSWRPRHNPWAIALAAMLATFMEVLDTSVANVALPHIAGSLSAGTSESTWVLTSYLVSNAIVLPASGWFSLIFGRKRFFLSCIALFTLSSAVCGAAQNLPQLIFARVIQGLGGGALQPVSQAILLESFPPEKRGMAMGVFAMGVVVAPIVGPILGGWLTDTYSWRWIFYVNLPVGIAAVVLCQWLLEDPPYLRQEAEKGRQVDWIGFSLMAVGLGALQIVLDKGQEENWFDSAWITRLSWLSAVTLVCFVVRELLTPDPIVQLSVLRDRNFALGTLLVFLLGAVLYGSTAAVPLFLQSLLGYTAFLSGWALSPRGVGAFLASVGVGKALSRWSGRPIMAGAFLLLAGSLLALSEATLQTSMENIQWPVFVNGLAISGIFVPLTTLASTTLPRERINQSTGLFNLARNIGGSFGIALMTTFHDRWAQVHQAYLISHLTPENPFYRAQVELFQTLVRPQAPASGPEATALQLLYTTVLAQAELWSFVDIFRAMTGLSLFCLPLCFLFRESKRERSARGTLH</sequence>
<dbReference type="SUPFAM" id="SSF103473">
    <property type="entry name" value="MFS general substrate transporter"/>
    <property type="match status" value="1"/>
</dbReference>
<gene>
    <name evidence="10" type="ORF">MPNT_70040</name>
</gene>
<dbReference type="NCBIfam" id="TIGR00711">
    <property type="entry name" value="efflux_EmrB"/>
    <property type="match status" value="1"/>
</dbReference>
<feature type="transmembrane region" description="Helical" evidence="8">
    <location>
        <begin position="176"/>
        <end position="196"/>
    </location>
</feature>
<comment type="similarity">
    <text evidence="2">Belongs to the major facilitator superfamily. EmrB family.</text>
</comment>
<evidence type="ECO:0000256" key="8">
    <source>
        <dbReference type="SAM" id="Phobius"/>
    </source>
</evidence>
<reference evidence="10" key="1">
    <citation type="submission" date="2021-02" db="EMBL/GenBank/DDBJ databases">
        <authorList>
            <person name="Cremers G."/>
            <person name="Picone N."/>
        </authorList>
    </citation>
    <scope>NUCLEOTIDE SEQUENCE</scope>
    <source>
        <strain evidence="10">PQ17</strain>
    </source>
</reference>
<feature type="transmembrane region" description="Helical" evidence="8">
    <location>
        <begin position="347"/>
        <end position="367"/>
    </location>
</feature>
<dbReference type="Gene3D" id="1.20.1720.10">
    <property type="entry name" value="Multidrug resistance protein D"/>
    <property type="match status" value="1"/>
</dbReference>
<dbReference type="Pfam" id="PF07690">
    <property type="entry name" value="MFS_1"/>
    <property type="match status" value="1"/>
</dbReference>
<evidence type="ECO:0000256" key="7">
    <source>
        <dbReference type="ARBA" id="ARBA00023136"/>
    </source>
</evidence>
<dbReference type="PROSITE" id="PS00217">
    <property type="entry name" value="SUGAR_TRANSPORT_2"/>
    <property type="match status" value="1"/>
</dbReference>
<evidence type="ECO:0000313" key="10">
    <source>
        <dbReference type="EMBL" id="CAF0704486.1"/>
    </source>
</evidence>
<comment type="caution">
    <text evidence="10">The sequence shown here is derived from an EMBL/GenBank/DDBJ whole genome shotgun (WGS) entry which is preliminary data.</text>
</comment>
<feature type="transmembrane region" description="Helical" evidence="8">
    <location>
        <begin position="497"/>
        <end position="515"/>
    </location>
</feature>
<keyword evidence="5 8" id="KW-0812">Transmembrane</keyword>
<dbReference type="PANTHER" id="PTHR42718:SF9">
    <property type="entry name" value="MAJOR FACILITATOR SUPERFAMILY MULTIDRUG TRANSPORTER MFSC"/>
    <property type="match status" value="1"/>
</dbReference>
<evidence type="ECO:0000256" key="1">
    <source>
        <dbReference type="ARBA" id="ARBA00004651"/>
    </source>
</evidence>
<feature type="transmembrane region" description="Helical" evidence="8">
    <location>
        <begin position="243"/>
        <end position="261"/>
    </location>
</feature>
<evidence type="ECO:0000256" key="6">
    <source>
        <dbReference type="ARBA" id="ARBA00022989"/>
    </source>
</evidence>
<protein>
    <submittedName>
        <fullName evidence="10">EmrB/QacA family drug resistance transporter</fullName>
    </submittedName>
</protein>
<dbReference type="PANTHER" id="PTHR42718">
    <property type="entry name" value="MAJOR FACILITATOR SUPERFAMILY MULTIDRUG TRANSPORTER MFSC"/>
    <property type="match status" value="1"/>
</dbReference>
<feature type="transmembrane region" description="Helical" evidence="8">
    <location>
        <begin position="212"/>
        <end position="231"/>
    </location>
</feature>
<keyword evidence="6 8" id="KW-1133">Transmembrane helix</keyword>
<evidence type="ECO:0000256" key="5">
    <source>
        <dbReference type="ARBA" id="ARBA00022692"/>
    </source>
</evidence>
<dbReference type="InterPro" id="IPR004638">
    <property type="entry name" value="EmrB-like"/>
</dbReference>
<evidence type="ECO:0000256" key="3">
    <source>
        <dbReference type="ARBA" id="ARBA00022448"/>
    </source>
</evidence>
<dbReference type="AlphaFoldDB" id="A0A8J2FUS2"/>
<dbReference type="GO" id="GO:0022857">
    <property type="term" value="F:transmembrane transporter activity"/>
    <property type="evidence" value="ECO:0007669"/>
    <property type="project" value="InterPro"/>
</dbReference>
<proteinExistence type="inferred from homology"/>
<dbReference type="InterPro" id="IPR036259">
    <property type="entry name" value="MFS_trans_sf"/>
</dbReference>
<evidence type="ECO:0000313" key="11">
    <source>
        <dbReference type="Proteomes" id="UP000663859"/>
    </source>
</evidence>
<dbReference type="Proteomes" id="UP000663859">
    <property type="component" value="Unassembled WGS sequence"/>
</dbReference>
<comment type="subcellular location">
    <subcellularLocation>
        <location evidence="1">Cell membrane</location>
        <topology evidence="1">Multi-pass membrane protein</topology>
    </subcellularLocation>
</comment>
<feature type="domain" description="Major facilitator superfamily (MFS) profile" evidence="9">
    <location>
        <begin position="22"/>
        <end position="520"/>
    </location>
</feature>
<keyword evidence="3" id="KW-0813">Transport</keyword>
<feature type="transmembrane region" description="Helical" evidence="8">
    <location>
        <begin position="60"/>
        <end position="81"/>
    </location>
</feature>
<dbReference type="RefSeq" id="WP_174582519.1">
    <property type="nucleotide sequence ID" value="NZ_CAJNOB010000067.1"/>
</dbReference>
<dbReference type="InterPro" id="IPR005829">
    <property type="entry name" value="Sugar_transporter_CS"/>
</dbReference>
<keyword evidence="4" id="KW-1003">Cell membrane</keyword>
<evidence type="ECO:0000256" key="2">
    <source>
        <dbReference type="ARBA" id="ARBA00008537"/>
    </source>
</evidence>
<dbReference type="PRINTS" id="PR01036">
    <property type="entry name" value="TCRTETB"/>
</dbReference>
<keyword evidence="11" id="KW-1185">Reference proteome</keyword>
<feature type="transmembrane region" description="Helical" evidence="8">
    <location>
        <begin position="146"/>
        <end position="164"/>
    </location>
</feature>
<dbReference type="EMBL" id="CAJNOB010000067">
    <property type="protein sequence ID" value="CAF0704486.1"/>
    <property type="molecule type" value="Genomic_DNA"/>
</dbReference>
<dbReference type="InterPro" id="IPR011701">
    <property type="entry name" value="MFS"/>
</dbReference>
<dbReference type="Gene3D" id="1.20.1250.20">
    <property type="entry name" value="MFS general substrate transporter like domains"/>
    <property type="match status" value="1"/>
</dbReference>
<evidence type="ECO:0000256" key="4">
    <source>
        <dbReference type="ARBA" id="ARBA00022475"/>
    </source>
</evidence>
<dbReference type="CDD" id="cd17503">
    <property type="entry name" value="MFS_LmrB_MDR_like"/>
    <property type="match status" value="1"/>
</dbReference>
<evidence type="ECO:0000259" key="9">
    <source>
        <dbReference type="PROSITE" id="PS50850"/>
    </source>
</evidence>
<dbReference type="PROSITE" id="PS50850">
    <property type="entry name" value="MFS"/>
    <property type="match status" value="1"/>
</dbReference>
<name>A0A8J2FUS2_9BACT</name>
<feature type="transmembrane region" description="Helical" evidence="8">
    <location>
        <begin position="20"/>
        <end position="40"/>
    </location>
</feature>
<feature type="transmembrane region" description="Helical" evidence="8">
    <location>
        <begin position="88"/>
        <end position="107"/>
    </location>
</feature>
<organism evidence="10 11">
    <name type="scientific">Candidatus Methylacidithermus pantelleriae</name>
    <dbReference type="NCBI Taxonomy" id="2744239"/>
    <lineage>
        <taxon>Bacteria</taxon>
        <taxon>Pseudomonadati</taxon>
        <taxon>Verrucomicrobiota</taxon>
        <taxon>Methylacidiphilae</taxon>
        <taxon>Methylacidiphilales</taxon>
        <taxon>Methylacidiphilaceae</taxon>
        <taxon>Candidatus Methylacidithermus</taxon>
    </lineage>
</organism>
<feature type="transmembrane region" description="Helical" evidence="8">
    <location>
        <begin position="281"/>
        <end position="306"/>
    </location>
</feature>